<dbReference type="InterPro" id="IPR022380">
    <property type="entry name" value="Glu-Q_tRNA(Asp)_Synthase"/>
</dbReference>
<reference evidence="8" key="1">
    <citation type="journal article" date="2015" name="Nature">
        <title>Complex archaea that bridge the gap between prokaryotes and eukaryotes.</title>
        <authorList>
            <person name="Spang A."/>
            <person name="Saw J.H."/>
            <person name="Jorgensen S.L."/>
            <person name="Zaremba-Niedzwiedzka K."/>
            <person name="Martijn J."/>
            <person name="Lind A.E."/>
            <person name="van Eijk R."/>
            <person name="Schleper C."/>
            <person name="Guy L."/>
            <person name="Ettema T.J."/>
        </authorList>
    </citation>
    <scope>NUCLEOTIDE SEQUENCE</scope>
</reference>
<keyword evidence="5" id="KW-0067">ATP-binding</keyword>
<dbReference type="GO" id="GO:0008270">
    <property type="term" value="F:zinc ion binding"/>
    <property type="evidence" value="ECO:0007669"/>
    <property type="project" value="InterPro"/>
</dbReference>
<organism evidence="8">
    <name type="scientific">marine sediment metagenome</name>
    <dbReference type="NCBI Taxonomy" id="412755"/>
    <lineage>
        <taxon>unclassified sequences</taxon>
        <taxon>metagenomes</taxon>
        <taxon>ecological metagenomes</taxon>
    </lineage>
</organism>
<evidence type="ECO:0000259" key="7">
    <source>
        <dbReference type="Pfam" id="PF00749"/>
    </source>
</evidence>
<evidence type="ECO:0000256" key="2">
    <source>
        <dbReference type="ARBA" id="ARBA00022723"/>
    </source>
</evidence>
<dbReference type="GO" id="GO:0006424">
    <property type="term" value="P:glutamyl-tRNA aminoacylation"/>
    <property type="evidence" value="ECO:0007669"/>
    <property type="project" value="InterPro"/>
</dbReference>
<evidence type="ECO:0000313" key="8">
    <source>
        <dbReference type="EMBL" id="KKO05335.1"/>
    </source>
</evidence>
<proteinExistence type="inferred from homology"/>
<accession>A0A0F9VMS3</accession>
<dbReference type="GO" id="GO:0004818">
    <property type="term" value="F:glutamate-tRNA ligase activity"/>
    <property type="evidence" value="ECO:0007669"/>
    <property type="project" value="TreeGrafter"/>
</dbReference>
<dbReference type="NCBIfam" id="NF004314">
    <property type="entry name" value="PRK05710.1-3"/>
    <property type="match status" value="1"/>
</dbReference>
<dbReference type="InterPro" id="IPR020058">
    <property type="entry name" value="Glu/Gln-tRNA-synth_Ib_cat-dom"/>
</dbReference>
<dbReference type="GO" id="GO:0006400">
    <property type="term" value="P:tRNA modification"/>
    <property type="evidence" value="ECO:0007669"/>
    <property type="project" value="InterPro"/>
</dbReference>
<evidence type="ECO:0000256" key="4">
    <source>
        <dbReference type="ARBA" id="ARBA00022833"/>
    </source>
</evidence>
<dbReference type="FunFam" id="3.40.50.620:FF:000093">
    <property type="entry name" value="Glutamyl-Q tRNA(Asp) synthetase"/>
    <property type="match status" value="1"/>
</dbReference>
<dbReference type="InterPro" id="IPR049940">
    <property type="entry name" value="GluQ/Sye"/>
</dbReference>
<name>A0A0F9VMS3_9ZZZZ</name>
<keyword evidence="2" id="KW-0479">Metal-binding</keyword>
<dbReference type="EMBL" id="LAZR01000019">
    <property type="protein sequence ID" value="KKO05335.1"/>
    <property type="molecule type" value="Genomic_DNA"/>
</dbReference>
<dbReference type="GO" id="GO:0005829">
    <property type="term" value="C:cytosol"/>
    <property type="evidence" value="ECO:0007669"/>
    <property type="project" value="TreeGrafter"/>
</dbReference>
<dbReference type="Pfam" id="PF00749">
    <property type="entry name" value="tRNA-synt_1c"/>
    <property type="match status" value="1"/>
</dbReference>
<dbReference type="PRINTS" id="PR00987">
    <property type="entry name" value="TRNASYNTHGLU"/>
</dbReference>
<dbReference type="PANTHER" id="PTHR43311:SF1">
    <property type="entry name" value="GLUTAMYL-Q TRNA(ASP) SYNTHETASE"/>
    <property type="match status" value="1"/>
</dbReference>
<evidence type="ECO:0000256" key="1">
    <source>
        <dbReference type="ARBA" id="ARBA00022598"/>
    </source>
</evidence>
<keyword evidence="1" id="KW-0436">Ligase</keyword>
<dbReference type="InterPro" id="IPR014729">
    <property type="entry name" value="Rossmann-like_a/b/a_fold"/>
</dbReference>
<keyword evidence="3" id="KW-0547">Nucleotide-binding</keyword>
<gene>
    <name evidence="8" type="ORF">LCGC14_0076060</name>
</gene>
<keyword evidence="6" id="KW-0030">Aminoacyl-tRNA synthetase</keyword>
<evidence type="ECO:0000256" key="3">
    <source>
        <dbReference type="ARBA" id="ARBA00022741"/>
    </source>
</evidence>
<dbReference type="InterPro" id="IPR000924">
    <property type="entry name" value="Glu/Gln-tRNA-synth"/>
</dbReference>
<sequence length="299" mass="33374">MTAASDHIIGRFAPSPSGALHFGSLLAALASFLDIRSRGGQWLLRMEDLDPAREPAGAADQILLTLEDLALTWDGPVLYQSQRLHAYETALTELTGHDLTYPCDCSRQRVRALGGVYDNFCRSRDTSPTGSSAIRLKLPDQECAFDDRIQGRYSQNLRHGCGDFVLRRRDGLMAYQLAVVVDDEWQGVTDVLRGHDLLDSTPRQIALQQALGYQQPAYAHIPVATNHRGQKLSKQHFARPLQRDSASTYLFEALMFLRQQPPAELRRAPPAEQVAWAIPNWDIQRVPKLATIPVNSSFS</sequence>
<dbReference type="HAMAP" id="MF_01428">
    <property type="entry name" value="Glu_Q_tRNA_synth"/>
    <property type="match status" value="1"/>
</dbReference>
<keyword evidence="4" id="KW-0862">Zinc</keyword>
<comment type="caution">
    <text evidence="8">The sequence shown here is derived from an EMBL/GenBank/DDBJ whole genome shotgun (WGS) entry which is preliminary data.</text>
</comment>
<dbReference type="NCBIfam" id="TIGR03838">
    <property type="entry name" value="queuosine_YadB"/>
    <property type="match status" value="1"/>
</dbReference>
<dbReference type="AlphaFoldDB" id="A0A0F9VMS3"/>
<evidence type="ECO:0000256" key="5">
    <source>
        <dbReference type="ARBA" id="ARBA00022840"/>
    </source>
</evidence>
<dbReference type="Gene3D" id="3.40.50.620">
    <property type="entry name" value="HUPs"/>
    <property type="match status" value="1"/>
</dbReference>
<feature type="domain" description="Glutamyl/glutaminyl-tRNA synthetase class Ib catalytic" evidence="7">
    <location>
        <begin position="10"/>
        <end position="238"/>
    </location>
</feature>
<dbReference type="PANTHER" id="PTHR43311">
    <property type="entry name" value="GLUTAMATE--TRNA LIGASE"/>
    <property type="match status" value="1"/>
</dbReference>
<dbReference type="SUPFAM" id="SSF52374">
    <property type="entry name" value="Nucleotidylyl transferase"/>
    <property type="match status" value="1"/>
</dbReference>
<protein>
    <recommendedName>
        <fullName evidence="7">Glutamyl/glutaminyl-tRNA synthetase class Ib catalytic domain-containing protein</fullName>
    </recommendedName>
</protein>
<evidence type="ECO:0000256" key="6">
    <source>
        <dbReference type="ARBA" id="ARBA00023146"/>
    </source>
</evidence>
<dbReference type="GO" id="GO:0005524">
    <property type="term" value="F:ATP binding"/>
    <property type="evidence" value="ECO:0007669"/>
    <property type="project" value="UniProtKB-KW"/>
</dbReference>